<feature type="transmembrane region" description="Helical" evidence="7">
    <location>
        <begin position="45"/>
        <end position="67"/>
    </location>
</feature>
<keyword evidence="3 7" id="KW-0812">Transmembrane</keyword>
<evidence type="ECO:0000259" key="8">
    <source>
        <dbReference type="Pfam" id="PF01490"/>
    </source>
</evidence>
<comment type="caution">
    <text evidence="9">The sequence shown here is derived from an EMBL/GenBank/DDBJ whole genome shotgun (WGS) entry which is preliminary data.</text>
</comment>
<evidence type="ECO:0000256" key="6">
    <source>
        <dbReference type="ARBA" id="ARBA00023136"/>
    </source>
</evidence>
<evidence type="ECO:0000256" key="2">
    <source>
        <dbReference type="ARBA" id="ARBA00022448"/>
    </source>
</evidence>
<feature type="transmembrane region" description="Helical" evidence="7">
    <location>
        <begin position="159"/>
        <end position="179"/>
    </location>
</feature>
<dbReference type="PANTHER" id="PTHR48017">
    <property type="entry name" value="OS05G0424000 PROTEIN-RELATED"/>
    <property type="match status" value="1"/>
</dbReference>
<name>A0AA88VB59_9ASTE</name>
<evidence type="ECO:0000256" key="1">
    <source>
        <dbReference type="ARBA" id="ARBA00004370"/>
    </source>
</evidence>
<reference evidence="9" key="1">
    <citation type="submission" date="2022-12" db="EMBL/GenBank/DDBJ databases">
        <title>Draft genome assemblies for two species of Escallonia (Escalloniales).</title>
        <authorList>
            <person name="Chanderbali A."/>
            <person name="Dervinis C."/>
            <person name="Anghel I."/>
            <person name="Soltis D."/>
            <person name="Soltis P."/>
            <person name="Zapata F."/>
        </authorList>
    </citation>
    <scope>NUCLEOTIDE SEQUENCE</scope>
    <source>
        <strain evidence="9">UCBG64.0493</strain>
        <tissue evidence="9">Leaf</tissue>
    </source>
</reference>
<dbReference type="EMBL" id="JAVXUP010002381">
    <property type="protein sequence ID" value="KAK3003663.1"/>
    <property type="molecule type" value="Genomic_DNA"/>
</dbReference>
<keyword evidence="10" id="KW-1185">Reference proteome</keyword>
<dbReference type="Proteomes" id="UP001188597">
    <property type="component" value="Unassembled WGS sequence"/>
</dbReference>
<keyword evidence="6 7" id="KW-0472">Membrane</keyword>
<feature type="transmembrane region" description="Helical" evidence="7">
    <location>
        <begin position="353"/>
        <end position="373"/>
    </location>
</feature>
<dbReference type="InterPro" id="IPR013057">
    <property type="entry name" value="AA_transpt_TM"/>
</dbReference>
<evidence type="ECO:0000256" key="4">
    <source>
        <dbReference type="ARBA" id="ARBA00022970"/>
    </source>
</evidence>
<keyword evidence="5 7" id="KW-1133">Transmembrane helix</keyword>
<feature type="transmembrane region" description="Helical" evidence="7">
    <location>
        <begin position="267"/>
        <end position="287"/>
    </location>
</feature>
<protein>
    <recommendedName>
        <fullName evidence="8">Amino acid transporter transmembrane domain-containing protein</fullName>
    </recommendedName>
</protein>
<evidence type="ECO:0000256" key="5">
    <source>
        <dbReference type="ARBA" id="ARBA00022989"/>
    </source>
</evidence>
<organism evidence="9 10">
    <name type="scientific">Escallonia herrerae</name>
    <dbReference type="NCBI Taxonomy" id="1293975"/>
    <lineage>
        <taxon>Eukaryota</taxon>
        <taxon>Viridiplantae</taxon>
        <taxon>Streptophyta</taxon>
        <taxon>Embryophyta</taxon>
        <taxon>Tracheophyta</taxon>
        <taxon>Spermatophyta</taxon>
        <taxon>Magnoliopsida</taxon>
        <taxon>eudicotyledons</taxon>
        <taxon>Gunneridae</taxon>
        <taxon>Pentapetalae</taxon>
        <taxon>asterids</taxon>
        <taxon>campanulids</taxon>
        <taxon>Escalloniales</taxon>
        <taxon>Escalloniaceae</taxon>
        <taxon>Escallonia</taxon>
    </lineage>
</organism>
<keyword evidence="2" id="KW-0813">Transport</keyword>
<feature type="transmembrane region" description="Helical" evidence="7">
    <location>
        <begin position="118"/>
        <end position="139"/>
    </location>
</feature>
<dbReference type="GO" id="GO:0016020">
    <property type="term" value="C:membrane"/>
    <property type="evidence" value="ECO:0007669"/>
    <property type="project" value="UniProtKB-SubCell"/>
</dbReference>
<comment type="subcellular location">
    <subcellularLocation>
        <location evidence="1">Membrane</location>
    </subcellularLocation>
</comment>
<feature type="transmembrane region" description="Helical" evidence="7">
    <location>
        <begin position="227"/>
        <end position="247"/>
    </location>
</feature>
<dbReference type="GO" id="GO:0006865">
    <property type="term" value="P:amino acid transport"/>
    <property type="evidence" value="ECO:0007669"/>
    <property type="project" value="UniProtKB-KW"/>
</dbReference>
<dbReference type="Pfam" id="PF01490">
    <property type="entry name" value="Aa_trans"/>
    <property type="match status" value="1"/>
</dbReference>
<proteinExistence type="predicted"/>
<gene>
    <name evidence="9" type="ORF">RJ639_018264</name>
</gene>
<keyword evidence="4" id="KW-0029">Amino-acid transport</keyword>
<accession>A0AA88VB59</accession>
<feature type="transmembrane region" description="Helical" evidence="7">
    <location>
        <begin position="73"/>
        <end position="98"/>
    </location>
</feature>
<sequence length="448" mass="50197">MEADKRDVPFEAVCVEPGPVKEGQVRDYGLISSAHTVDHDSWMQVGLLLVTSFNCGYILSFSNLMLVPLGWTWGIMCLFVVGLFTAYANWLLAGFHFINGQRFIRYRDLMGFLFGKELFYITWVFQFSTILLGNMGFILLGGRALKEISSEFSNSPLRLQYFIIITGAAFFLYSFAVPTMSAMRRWLGISTILTFTYIVILLAVLVKDGKSNENRDYKIRGSKVSKVFNGFGAVSAIIVCNTSGLLLEIQSTLRRPAVKSMRKALCLQYSVGLGVYYGVSIVGYWAYGSTVSEYLPTELSGPKWVKVSINLAAFVQSIISQHMFVAPIHEALDTKFLKLDEGMHSRGNIKRLISLRAFLFSGNTLVTAAFPFMGDFVNLLGSFTLIPLTFVFPSMIFLKVKGKTARFEKKVWHCTNIVLFSILAVVTTISAVRLIANNVKEYHFFADT</sequence>
<evidence type="ECO:0000256" key="3">
    <source>
        <dbReference type="ARBA" id="ARBA00022692"/>
    </source>
</evidence>
<feature type="transmembrane region" description="Helical" evidence="7">
    <location>
        <begin position="418"/>
        <end position="436"/>
    </location>
</feature>
<evidence type="ECO:0000256" key="7">
    <source>
        <dbReference type="SAM" id="Phobius"/>
    </source>
</evidence>
<dbReference type="AlphaFoldDB" id="A0AA88VB59"/>
<feature type="transmembrane region" description="Helical" evidence="7">
    <location>
        <begin position="379"/>
        <end position="398"/>
    </location>
</feature>
<evidence type="ECO:0000313" key="10">
    <source>
        <dbReference type="Proteomes" id="UP001188597"/>
    </source>
</evidence>
<evidence type="ECO:0000313" key="9">
    <source>
        <dbReference type="EMBL" id="KAK3003663.1"/>
    </source>
</evidence>
<feature type="transmembrane region" description="Helical" evidence="7">
    <location>
        <begin position="186"/>
        <end position="207"/>
    </location>
</feature>
<feature type="domain" description="Amino acid transporter transmembrane" evidence="8">
    <location>
        <begin position="40"/>
        <end position="431"/>
    </location>
</feature>